<dbReference type="InterPro" id="IPR045008">
    <property type="entry name" value="ACX4-like"/>
</dbReference>
<evidence type="ECO:0000256" key="2">
    <source>
        <dbReference type="ARBA" id="ARBA00009347"/>
    </source>
</evidence>
<dbReference type="PROSITE" id="PS00072">
    <property type="entry name" value="ACYL_COA_DH_1"/>
    <property type="match status" value="1"/>
</dbReference>
<dbReference type="Proteomes" id="UP000059574">
    <property type="component" value="Chromosome"/>
</dbReference>
<keyword evidence="3 5" id="KW-0285">Flavoprotein</keyword>
<keyword evidence="5" id="KW-0560">Oxidoreductase</keyword>
<dbReference type="OrthoDB" id="9770681at2"/>
<evidence type="ECO:0000313" key="10">
    <source>
        <dbReference type="Proteomes" id="UP000059574"/>
    </source>
</evidence>
<dbReference type="PANTHER" id="PTHR43188:SF1">
    <property type="entry name" value="ACYL-COA DEHYDROGENASE"/>
    <property type="match status" value="1"/>
</dbReference>
<proteinExistence type="inferred from homology"/>
<dbReference type="Gene3D" id="1.10.540.10">
    <property type="entry name" value="Acyl-CoA dehydrogenase/oxidase, N-terminal domain"/>
    <property type="match status" value="1"/>
</dbReference>
<dbReference type="InterPro" id="IPR046373">
    <property type="entry name" value="Acyl-CoA_Oxase/DH_mid-dom_sf"/>
</dbReference>
<dbReference type="InterPro" id="IPR009100">
    <property type="entry name" value="AcylCoA_DH/oxidase_NM_dom_sf"/>
</dbReference>
<dbReference type="PANTHER" id="PTHR43188">
    <property type="entry name" value="ACYL-COENZYME A OXIDASE"/>
    <property type="match status" value="1"/>
</dbReference>
<dbReference type="GO" id="GO:0003995">
    <property type="term" value="F:acyl-CoA dehydrogenase activity"/>
    <property type="evidence" value="ECO:0007669"/>
    <property type="project" value="InterPro"/>
</dbReference>
<evidence type="ECO:0000313" key="9">
    <source>
        <dbReference type="EMBL" id="ALO67622.1"/>
    </source>
</evidence>
<reference evidence="9 10" key="2">
    <citation type="journal article" date="2016" name="J. Biotechnol.">
        <title>Complete genome sequence of Arthrobacter alpinus ERGS4:06, a yellow pigmented bacterium tolerant to cold and radiations isolated from Sikkim Himalaya.</title>
        <authorList>
            <person name="Kumar R."/>
            <person name="Singh D."/>
            <person name="Swarnkar M.K."/>
            <person name="Singh A.K."/>
            <person name="Kumar S."/>
        </authorList>
    </citation>
    <scope>NUCLEOTIDE SEQUENCE [LARGE SCALE GENOMIC DNA]</scope>
    <source>
        <strain evidence="9 10">ERGS4:06</strain>
    </source>
</reference>
<dbReference type="Pfam" id="PF00441">
    <property type="entry name" value="Acyl-CoA_dh_1"/>
    <property type="match status" value="1"/>
</dbReference>
<comment type="similarity">
    <text evidence="2 5">Belongs to the acyl-CoA dehydrogenase family.</text>
</comment>
<dbReference type="Pfam" id="PF02770">
    <property type="entry name" value="Acyl-CoA_dh_M"/>
    <property type="match status" value="1"/>
</dbReference>
<dbReference type="SUPFAM" id="SSF47203">
    <property type="entry name" value="Acyl-CoA dehydrogenase C-terminal domain-like"/>
    <property type="match status" value="1"/>
</dbReference>
<dbReference type="InterPro" id="IPR037069">
    <property type="entry name" value="AcylCoA_DH/ox_N_sf"/>
</dbReference>
<reference evidence="10" key="1">
    <citation type="submission" date="2015-11" db="EMBL/GenBank/DDBJ databases">
        <authorList>
            <person name="Kumar R."/>
            <person name="Singh D."/>
            <person name="Swarnkar M.K."/>
            <person name="Singh A.K."/>
            <person name="Kumar S."/>
        </authorList>
    </citation>
    <scope>NUCLEOTIDE SEQUENCE [LARGE SCALE GENOMIC DNA]</scope>
    <source>
        <strain evidence="10">ERGS4:06</strain>
    </source>
</reference>
<evidence type="ECO:0000256" key="1">
    <source>
        <dbReference type="ARBA" id="ARBA00001974"/>
    </source>
</evidence>
<evidence type="ECO:0000259" key="6">
    <source>
        <dbReference type="Pfam" id="PF00441"/>
    </source>
</evidence>
<organism evidence="9 10">
    <name type="scientific">Arthrobacter alpinus</name>
    <dbReference type="NCBI Taxonomy" id="656366"/>
    <lineage>
        <taxon>Bacteria</taxon>
        <taxon>Bacillati</taxon>
        <taxon>Actinomycetota</taxon>
        <taxon>Actinomycetes</taxon>
        <taxon>Micrococcales</taxon>
        <taxon>Micrococcaceae</taxon>
        <taxon>Arthrobacter</taxon>
    </lineage>
</organism>
<evidence type="ECO:0000256" key="5">
    <source>
        <dbReference type="RuleBase" id="RU362125"/>
    </source>
</evidence>
<dbReference type="InterPro" id="IPR009075">
    <property type="entry name" value="AcylCo_DH/oxidase_C"/>
</dbReference>
<dbReference type="AlphaFoldDB" id="A0A0S2M1Y7"/>
<keyword evidence="4 5" id="KW-0274">FAD</keyword>
<evidence type="ECO:0000259" key="7">
    <source>
        <dbReference type="Pfam" id="PF02770"/>
    </source>
</evidence>
<evidence type="ECO:0000256" key="4">
    <source>
        <dbReference type="ARBA" id="ARBA00022827"/>
    </source>
</evidence>
<dbReference type="Gene3D" id="1.20.140.10">
    <property type="entry name" value="Butyryl-CoA Dehydrogenase, subunit A, domain 3"/>
    <property type="match status" value="1"/>
</dbReference>
<protein>
    <submittedName>
        <fullName evidence="9">Acyl-CoA dehydrogenase</fullName>
    </submittedName>
</protein>
<dbReference type="InterPro" id="IPR006091">
    <property type="entry name" value="Acyl-CoA_Oxase/DH_mid-dom"/>
</dbReference>
<dbReference type="Gene3D" id="2.40.110.10">
    <property type="entry name" value="Butyryl-CoA Dehydrogenase, subunit A, domain 2"/>
    <property type="match status" value="1"/>
</dbReference>
<feature type="domain" description="Acyl-CoA dehydrogenase/oxidase C-terminal" evidence="6">
    <location>
        <begin position="253"/>
        <end position="397"/>
    </location>
</feature>
<dbReference type="GO" id="GO:0050660">
    <property type="term" value="F:flavin adenine dinucleotide binding"/>
    <property type="evidence" value="ECO:0007669"/>
    <property type="project" value="InterPro"/>
</dbReference>
<dbReference type="InterPro" id="IPR036250">
    <property type="entry name" value="AcylCo_DH-like_C"/>
</dbReference>
<evidence type="ECO:0000256" key="3">
    <source>
        <dbReference type="ARBA" id="ARBA00022630"/>
    </source>
</evidence>
<dbReference type="EMBL" id="CP013200">
    <property type="protein sequence ID" value="ALO67622.1"/>
    <property type="molecule type" value="Genomic_DNA"/>
</dbReference>
<name>A0A0S2M1Y7_9MICC</name>
<evidence type="ECO:0000259" key="8">
    <source>
        <dbReference type="Pfam" id="PF02771"/>
    </source>
</evidence>
<dbReference type="Pfam" id="PF02771">
    <property type="entry name" value="Acyl-CoA_dh_N"/>
    <property type="match status" value="1"/>
</dbReference>
<feature type="domain" description="Acyl-CoA oxidase/dehydrogenase middle" evidence="7">
    <location>
        <begin position="145"/>
        <end position="238"/>
    </location>
</feature>
<accession>A0A0S2M1Y7</accession>
<dbReference type="InterPro" id="IPR006089">
    <property type="entry name" value="Acyl-CoA_DH_CS"/>
</dbReference>
<dbReference type="InterPro" id="IPR013786">
    <property type="entry name" value="AcylCoA_DH/ox_N"/>
</dbReference>
<dbReference type="GO" id="GO:0006635">
    <property type="term" value="P:fatty acid beta-oxidation"/>
    <property type="evidence" value="ECO:0007669"/>
    <property type="project" value="InterPro"/>
</dbReference>
<dbReference type="RefSeq" id="WP_062290823.1">
    <property type="nucleotide sequence ID" value="NZ_CP013200.1"/>
</dbReference>
<feature type="domain" description="Acyl-CoA dehydrogenase/oxidase N-terminal" evidence="8">
    <location>
        <begin position="35"/>
        <end position="139"/>
    </location>
</feature>
<gene>
    <name evidence="9" type="ORF">AS189_15445</name>
</gene>
<dbReference type="SUPFAM" id="SSF56645">
    <property type="entry name" value="Acyl-CoA dehydrogenase NM domain-like"/>
    <property type="match status" value="1"/>
</dbReference>
<sequence length="404" mass="44322">MSTSKGISVPKAEVDINNLPYADGDFYGFEQMLSEKERGRLQEIREFLAKEVKPIATDCWNRAEFPMEIIPKLAELDIMSPVHRQGYSNLFAGLAHAEFTRADASIATFMGVHDGLFTGSIEALASEEQKAAWLPDIYSLKKIGAFGLTEPLGGSDVAGGTRTTAVRDGDNWILNGAKRWIGNATFSDWVVIYARDVADNQVKAFMVDTTLKGYSATKIENKTALRTVQNADIVLENVVVPHDHKLAGGNSFRDTNKVLKVTRLAVAWQAVGQQMAAFDVTRRYAVEREQFGRPIASFQMVQDQLVKMLGNTVACTSMMVRLSQLEDLGLAKDEQSALAKAFTTARMRETVAMGRSLFGGNGIVTDYEIAKIFADSEAIYSYEGTYEINTLVAGRAITGISAIV</sequence>
<comment type="cofactor">
    <cofactor evidence="1 5">
        <name>FAD</name>
        <dbReference type="ChEBI" id="CHEBI:57692"/>
    </cofactor>
</comment>